<dbReference type="EMBL" id="FQYI01000002">
    <property type="protein sequence ID" value="SHI56386.1"/>
    <property type="molecule type" value="Genomic_DNA"/>
</dbReference>
<evidence type="ECO:0000256" key="2">
    <source>
        <dbReference type="ARBA" id="ARBA00022801"/>
    </source>
</evidence>
<dbReference type="Gene3D" id="3.50.80.20">
    <property type="entry name" value="D-Ala-D-Ala carboxypeptidase C, peptidase S13"/>
    <property type="match status" value="1"/>
</dbReference>
<dbReference type="GO" id="GO:0004185">
    <property type="term" value="F:serine-type carboxypeptidase activity"/>
    <property type="evidence" value="ECO:0007669"/>
    <property type="project" value="InterPro"/>
</dbReference>
<keyword evidence="3" id="KW-0732">Signal</keyword>
<reference evidence="4 5" key="1">
    <citation type="submission" date="2016-11" db="EMBL/GenBank/DDBJ databases">
        <authorList>
            <person name="Jaros S."/>
            <person name="Januszkiewicz K."/>
            <person name="Wedrychowicz H."/>
        </authorList>
    </citation>
    <scope>NUCLEOTIDE SEQUENCE [LARGE SCALE GENOMIC DNA]</scope>
    <source>
        <strain evidence="4 5">DSM 25479</strain>
    </source>
</reference>
<dbReference type="Pfam" id="PF02113">
    <property type="entry name" value="Peptidase_S13"/>
    <property type="match status" value="2"/>
</dbReference>
<dbReference type="GO" id="GO:0006508">
    <property type="term" value="P:proteolysis"/>
    <property type="evidence" value="ECO:0007669"/>
    <property type="project" value="InterPro"/>
</dbReference>
<dbReference type="OrthoDB" id="9802627at2"/>
<dbReference type="GO" id="GO:0000270">
    <property type="term" value="P:peptidoglycan metabolic process"/>
    <property type="evidence" value="ECO:0007669"/>
    <property type="project" value="TreeGrafter"/>
</dbReference>
<dbReference type="InterPro" id="IPR000667">
    <property type="entry name" value="Peptidase_S13"/>
</dbReference>
<comment type="similarity">
    <text evidence="1">Belongs to the peptidase S13 family.</text>
</comment>
<dbReference type="NCBIfam" id="TIGR00666">
    <property type="entry name" value="PBP4"/>
    <property type="match status" value="1"/>
</dbReference>
<evidence type="ECO:0000256" key="3">
    <source>
        <dbReference type="SAM" id="SignalP"/>
    </source>
</evidence>
<sequence length="482" mass="53063">MNFKNKLLGAAVAFCNFAIAQTSAPTAVFYPQMYANQSVTTSEKISSDFSAKQRLDQVIDRMMTDPVLRNADWGYVVYNPKTKKIISSFNENAAFIPASTTKLLTTDAAMALLGPKFSWTTQLEYSGEIDEQGVLNGNLYIVGSGDPSLGTGKAGASTYGSVATDFKYAIQERGIRRVNGDIILQTAVYKDSKLSTLPENIVWRELPKYYLPAGSTKDVNPQSERLVATKALGQSKQRYFYVSPYTGKMAFTDEYSGGSLSTNIAQPPAYLGNSLKASLVKSGIPVSGAVSVKIIDASPEPRKIITAYRSPLLADIVYDTNQRSDNALAEALMRMVGFQKYGDHTSESGRAAVDKHLQEVNFDKNGFNYADGSGLSRSNYVTPMAQVKFLTEIMEKPYYQDFYASLPIGGQTGTLKSWFKDYNNGRIFAKTGTLNRVKALAGYIQTYQNETLVFSMLINNYSGSVDQLKIRMQQLLEPATEL</sequence>
<dbReference type="AlphaFoldDB" id="A0A1M6C5V0"/>
<proteinExistence type="inferred from homology"/>
<gene>
    <name evidence="4" type="ORF">SAMN05443429_102236</name>
</gene>
<organism evidence="4 5">
    <name type="scientific">Cruoricaptor ignavus</name>
    <dbReference type="NCBI Taxonomy" id="1118202"/>
    <lineage>
        <taxon>Bacteria</taxon>
        <taxon>Pseudomonadati</taxon>
        <taxon>Bacteroidota</taxon>
        <taxon>Flavobacteriia</taxon>
        <taxon>Flavobacteriales</taxon>
        <taxon>Weeksellaceae</taxon>
        <taxon>Cruoricaptor</taxon>
    </lineage>
</organism>
<name>A0A1M6C5V0_9FLAO</name>
<dbReference type="Gene3D" id="3.40.710.10">
    <property type="entry name" value="DD-peptidase/beta-lactamase superfamily"/>
    <property type="match status" value="2"/>
</dbReference>
<dbReference type="PRINTS" id="PR00922">
    <property type="entry name" value="DADACBPTASE3"/>
</dbReference>
<accession>A0A1M6C5V0</accession>
<dbReference type="InterPro" id="IPR012338">
    <property type="entry name" value="Beta-lactam/transpept-like"/>
</dbReference>
<evidence type="ECO:0000313" key="5">
    <source>
        <dbReference type="Proteomes" id="UP000184335"/>
    </source>
</evidence>
<dbReference type="PANTHER" id="PTHR30023:SF0">
    <property type="entry name" value="PENICILLIN-SENSITIVE CARBOXYPEPTIDASE A"/>
    <property type="match status" value="1"/>
</dbReference>
<protein>
    <submittedName>
        <fullName evidence="4">D-alanyl-D-alanine carboxypeptidase / D-alanyl-D-alanine-endopeptidase (Penicillin-binding protein 4)</fullName>
    </submittedName>
</protein>
<keyword evidence="5" id="KW-1185">Reference proteome</keyword>
<dbReference type="Proteomes" id="UP000184335">
    <property type="component" value="Unassembled WGS sequence"/>
</dbReference>
<dbReference type="RefSeq" id="WP_073178405.1">
    <property type="nucleotide sequence ID" value="NZ_FQYI01000002.1"/>
</dbReference>
<dbReference type="SUPFAM" id="SSF56601">
    <property type="entry name" value="beta-lactamase/transpeptidase-like"/>
    <property type="match status" value="1"/>
</dbReference>
<dbReference type="PANTHER" id="PTHR30023">
    <property type="entry name" value="D-ALANYL-D-ALANINE CARBOXYPEPTIDASE"/>
    <property type="match status" value="1"/>
</dbReference>
<keyword evidence="4" id="KW-0121">Carboxypeptidase</keyword>
<feature type="chain" id="PRO_5013314061" evidence="3">
    <location>
        <begin position="21"/>
        <end position="482"/>
    </location>
</feature>
<keyword evidence="4" id="KW-0645">Protease</keyword>
<dbReference type="STRING" id="1118202.SAMN05443429_102236"/>
<evidence type="ECO:0000256" key="1">
    <source>
        <dbReference type="ARBA" id="ARBA00006096"/>
    </source>
</evidence>
<feature type="signal peptide" evidence="3">
    <location>
        <begin position="1"/>
        <end position="20"/>
    </location>
</feature>
<keyword evidence="2" id="KW-0378">Hydrolase</keyword>
<evidence type="ECO:0000313" key="4">
    <source>
        <dbReference type="EMBL" id="SHI56386.1"/>
    </source>
</evidence>